<proteinExistence type="predicted"/>
<organism evidence="2">
    <name type="scientific">uncultured Solirubrobacteraceae bacterium</name>
    <dbReference type="NCBI Taxonomy" id="1162706"/>
    <lineage>
        <taxon>Bacteria</taxon>
        <taxon>Bacillati</taxon>
        <taxon>Actinomycetota</taxon>
        <taxon>Thermoleophilia</taxon>
        <taxon>Solirubrobacterales</taxon>
        <taxon>Solirubrobacteraceae</taxon>
        <taxon>environmental samples</taxon>
    </lineage>
</organism>
<accession>A0A6J4TVJ0</accession>
<reference evidence="2" key="1">
    <citation type="submission" date="2020-02" db="EMBL/GenBank/DDBJ databases">
        <authorList>
            <person name="Meier V. D."/>
        </authorList>
    </citation>
    <scope>NUCLEOTIDE SEQUENCE</scope>
    <source>
        <strain evidence="2">AVDCRST_MAG67</strain>
    </source>
</reference>
<keyword evidence="1" id="KW-1133">Transmembrane helix</keyword>
<dbReference type="AlphaFoldDB" id="A0A6J4TVJ0"/>
<feature type="transmembrane region" description="Helical" evidence="1">
    <location>
        <begin position="33"/>
        <end position="53"/>
    </location>
</feature>
<dbReference type="EMBL" id="CADCVQ010000180">
    <property type="protein sequence ID" value="CAA9533612.1"/>
    <property type="molecule type" value="Genomic_DNA"/>
</dbReference>
<feature type="transmembrane region" description="Helical" evidence="1">
    <location>
        <begin position="225"/>
        <end position="246"/>
    </location>
</feature>
<feature type="transmembrane region" description="Helical" evidence="1">
    <location>
        <begin position="59"/>
        <end position="81"/>
    </location>
</feature>
<keyword evidence="1" id="KW-0812">Transmembrane</keyword>
<protein>
    <recommendedName>
        <fullName evidence="3">Transmembrane protein</fullName>
    </recommendedName>
</protein>
<keyword evidence="1" id="KW-0472">Membrane</keyword>
<sequence length="365" mass="40296">MSALTGGIASPLGAARATRAAQGVWLRSPSWDLSLLILSAALVPIPLVMFHLVGLSQTAVNLVVAGLIGGPHLYSTFTYTFMEPSYRRRHRRFLAASLALPVFVTVLSFVNLQVLLTVFFLWASIHVLHQITYINDCYSAKGPVARPVGERVVDYGVVFLCLYPMATPQILEGSFQLGGTPLYVPEWATHGFVAQLQIYGIATLFAAFFALWVAKCVRDWRAGRLLFPSVLLIGLTIAIGFTLPLFPNSDVAFQGFNVWHSVQYLALVWFLMAMRKERGEIDNRFVAEMNGPDRVWRFYGLAVALTAAAALLVLVIYAVGGVPLQQAYYIVILSTLLQHYYLDHLQFTRLGDILGSGDRLPAGRS</sequence>
<gene>
    <name evidence="2" type="ORF">AVDCRST_MAG67-4523</name>
</gene>
<feature type="transmembrane region" description="Helical" evidence="1">
    <location>
        <begin position="258"/>
        <end position="274"/>
    </location>
</feature>
<name>A0A6J4TVJ0_9ACTN</name>
<evidence type="ECO:0000256" key="1">
    <source>
        <dbReference type="SAM" id="Phobius"/>
    </source>
</evidence>
<evidence type="ECO:0008006" key="3">
    <source>
        <dbReference type="Google" id="ProtNLM"/>
    </source>
</evidence>
<feature type="transmembrane region" description="Helical" evidence="1">
    <location>
        <begin position="295"/>
        <end position="320"/>
    </location>
</feature>
<evidence type="ECO:0000313" key="2">
    <source>
        <dbReference type="EMBL" id="CAA9533612.1"/>
    </source>
</evidence>
<feature type="transmembrane region" description="Helical" evidence="1">
    <location>
        <begin position="192"/>
        <end position="213"/>
    </location>
</feature>
<feature type="transmembrane region" description="Helical" evidence="1">
    <location>
        <begin position="93"/>
        <end position="123"/>
    </location>
</feature>